<feature type="domain" description="Glycosyl hydrolase family 13 catalytic" evidence="3">
    <location>
        <begin position="12"/>
        <end position="367"/>
    </location>
</feature>
<dbReference type="PANTHER" id="PTHR10357:SF210">
    <property type="entry name" value="MALTODEXTRIN GLUCOSIDASE"/>
    <property type="match status" value="1"/>
</dbReference>
<dbReference type="PANTHER" id="PTHR10357">
    <property type="entry name" value="ALPHA-AMYLASE FAMILY MEMBER"/>
    <property type="match status" value="1"/>
</dbReference>
<organism evidence="4 5">
    <name type="scientific">Pontibacter qinzhouensis</name>
    <dbReference type="NCBI Taxonomy" id="2603253"/>
    <lineage>
        <taxon>Bacteria</taxon>
        <taxon>Pseudomonadati</taxon>
        <taxon>Bacteroidota</taxon>
        <taxon>Cytophagia</taxon>
        <taxon>Cytophagales</taxon>
        <taxon>Hymenobacteraceae</taxon>
        <taxon>Pontibacter</taxon>
    </lineage>
</organism>
<dbReference type="InterPro" id="IPR045857">
    <property type="entry name" value="O16G_dom_2"/>
</dbReference>
<evidence type="ECO:0000313" key="4">
    <source>
        <dbReference type="EMBL" id="TXK52815.1"/>
    </source>
</evidence>
<evidence type="ECO:0000256" key="2">
    <source>
        <dbReference type="ARBA" id="ARBA00023295"/>
    </source>
</evidence>
<dbReference type="OrthoDB" id="9806009at2"/>
<dbReference type="Gene3D" id="3.20.20.80">
    <property type="entry name" value="Glycosidases"/>
    <property type="match status" value="1"/>
</dbReference>
<dbReference type="SMART" id="SM00642">
    <property type="entry name" value="Aamy"/>
    <property type="match status" value="1"/>
</dbReference>
<dbReference type="GO" id="GO:0043169">
    <property type="term" value="F:cation binding"/>
    <property type="evidence" value="ECO:0007669"/>
    <property type="project" value="InterPro"/>
</dbReference>
<dbReference type="InterPro" id="IPR013780">
    <property type="entry name" value="Glyco_hydro_b"/>
</dbReference>
<gene>
    <name evidence="4" type="ORF">FVR03_00115</name>
</gene>
<dbReference type="InterPro" id="IPR017853">
    <property type="entry name" value="GH"/>
</dbReference>
<dbReference type="AlphaFoldDB" id="A0A5C8KDK9"/>
<evidence type="ECO:0000256" key="1">
    <source>
        <dbReference type="ARBA" id="ARBA00022801"/>
    </source>
</evidence>
<dbReference type="Proteomes" id="UP000321926">
    <property type="component" value="Unassembled WGS sequence"/>
</dbReference>
<dbReference type="Pfam" id="PF02806">
    <property type="entry name" value="Alpha-amylase_C"/>
    <property type="match status" value="1"/>
</dbReference>
<keyword evidence="1" id="KW-0378">Hydrolase</keyword>
<reference evidence="4 5" key="1">
    <citation type="submission" date="2019-08" db="EMBL/GenBank/DDBJ databases">
        <authorList>
            <person name="Shi S."/>
        </authorList>
    </citation>
    <scope>NUCLEOTIDE SEQUENCE [LARGE SCALE GENOMIC DNA]</scope>
    <source>
        <strain evidence="4 5">GY10130</strain>
    </source>
</reference>
<sequence length="456" mass="51570">MKNTNASWAADATFYHIYPLGLTGAPTQNNLVAAPDPRLAAVQQWIGHIKSLGCDALYLGPLFESGTHGYDTIDYFTVDRRLGTNQTLQELIEQLHEQGIKVVLDGVFNHVGRDFWAFKDLQANGQNSAYRHWFAGVNFNHSSPYNDVFSYEGWNGHHNLVKLNLQHHEVRAHLFAATKMWIETFGIDGIRLDAADVMDHGFLKDLASFCRSLRPDFWLMGEVIHGDYRNWANPDMLDSTTNYECYKGLYSSHNDRNYFELAFSLNRLFGEQGIYKHLALYNFADNHDVNRIASTLQNQAHLYPLHALLFTMPGIPAVYYGSESGISGTKLPHTDAPLRPTFASPDMLQQAPHPELATAISQFASIRKRSHALRHGTYKQLFVAHQQFAFARHSSHDDVVVAINAAEAPVTLTLPVDLPDGSVLKNLLDQQQYRVQNRQLVLENLPANWACILQRQ</sequence>
<dbReference type="GO" id="GO:0005975">
    <property type="term" value="P:carbohydrate metabolic process"/>
    <property type="evidence" value="ECO:0007669"/>
    <property type="project" value="InterPro"/>
</dbReference>
<keyword evidence="5" id="KW-1185">Reference proteome</keyword>
<dbReference type="Gene3D" id="3.90.400.10">
    <property type="entry name" value="Oligo-1,6-glucosidase, Domain 2"/>
    <property type="match status" value="1"/>
</dbReference>
<evidence type="ECO:0000259" key="3">
    <source>
        <dbReference type="SMART" id="SM00642"/>
    </source>
</evidence>
<protein>
    <submittedName>
        <fullName evidence="4">Alpha-amylase</fullName>
    </submittedName>
</protein>
<dbReference type="GO" id="GO:0016798">
    <property type="term" value="F:hydrolase activity, acting on glycosyl bonds"/>
    <property type="evidence" value="ECO:0007669"/>
    <property type="project" value="UniProtKB-KW"/>
</dbReference>
<dbReference type="CDD" id="cd11353">
    <property type="entry name" value="AmyAc_euk_bac_CMD_like"/>
    <property type="match status" value="1"/>
</dbReference>
<name>A0A5C8KDK9_9BACT</name>
<dbReference type="Gene3D" id="2.60.40.1180">
    <property type="entry name" value="Golgi alpha-mannosidase II"/>
    <property type="match status" value="1"/>
</dbReference>
<dbReference type="InterPro" id="IPR006048">
    <property type="entry name" value="A-amylase/branching_C"/>
</dbReference>
<accession>A0A5C8KDK9</accession>
<evidence type="ECO:0000313" key="5">
    <source>
        <dbReference type="Proteomes" id="UP000321926"/>
    </source>
</evidence>
<comment type="caution">
    <text evidence="4">The sequence shown here is derived from an EMBL/GenBank/DDBJ whole genome shotgun (WGS) entry which is preliminary data.</text>
</comment>
<dbReference type="EMBL" id="VRTY01000001">
    <property type="protein sequence ID" value="TXK52815.1"/>
    <property type="molecule type" value="Genomic_DNA"/>
</dbReference>
<proteinExistence type="predicted"/>
<dbReference type="InterPro" id="IPR006047">
    <property type="entry name" value="GH13_cat_dom"/>
</dbReference>
<dbReference type="SUPFAM" id="SSF51011">
    <property type="entry name" value="Glycosyl hydrolase domain"/>
    <property type="match status" value="1"/>
</dbReference>
<dbReference type="RefSeq" id="WP_147919719.1">
    <property type="nucleotide sequence ID" value="NZ_VRTY01000001.1"/>
</dbReference>
<dbReference type="SUPFAM" id="SSF51445">
    <property type="entry name" value="(Trans)glycosidases"/>
    <property type="match status" value="1"/>
</dbReference>
<dbReference type="Pfam" id="PF00128">
    <property type="entry name" value="Alpha-amylase"/>
    <property type="match status" value="1"/>
</dbReference>
<keyword evidence="2" id="KW-0326">Glycosidase</keyword>